<dbReference type="EMBL" id="JAOTPV010000034">
    <property type="protein sequence ID" value="KAJ4468816.1"/>
    <property type="molecule type" value="Genomic_DNA"/>
</dbReference>
<keyword evidence="3" id="KW-1185">Reference proteome</keyword>
<organism evidence="2 3">
    <name type="scientific">Lentinula aciculospora</name>
    <dbReference type="NCBI Taxonomy" id="153920"/>
    <lineage>
        <taxon>Eukaryota</taxon>
        <taxon>Fungi</taxon>
        <taxon>Dikarya</taxon>
        <taxon>Basidiomycota</taxon>
        <taxon>Agaricomycotina</taxon>
        <taxon>Agaricomycetes</taxon>
        <taxon>Agaricomycetidae</taxon>
        <taxon>Agaricales</taxon>
        <taxon>Marasmiineae</taxon>
        <taxon>Omphalotaceae</taxon>
        <taxon>Lentinula</taxon>
    </lineage>
</organism>
<feature type="compositionally biased region" description="Polar residues" evidence="1">
    <location>
        <begin position="98"/>
        <end position="113"/>
    </location>
</feature>
<accession>A0A9W8ZXQ4</accession>
<name>A0A9W8ZXQ4_9AGAR</name>
<dbReference type="OrthoDB" id="3070411at2759"/>
<feature type="compositionally biased region" description="Polar residues" evidence="1">
    <location>
        <begin position="61"/>
        <end position="73"/>
    </location>
</feature>
<protein>
    <submittedName>
        <fullName evidence="2">Uncharacterized protein</fullName>
    </submittedName>
</protein>
<gene>
    <name evidence="2" type="ORF">J3R30DRAFT_1609465</name>
</gene>
<sequence>MRIDDYDDLYRLVMIMQRRDIPPLTIPSQRRVPFGGSAYQSREIVVVPDMQDMIQGMGSPSLVSPRNSSTPNLALNFRIDSPPSLPPSPRAETAPRPNLSSRKTSPPSFLTINSTPLSTTTPSSPSFSMPMTPPPSPLRSSSRPPSRESTKSLPVPIHTSAPPNFPRAFHRNSSPAVNIGIWQNTSVYGEAPQFSRYNIGSNVVMPISAKGRQEKATLNAKPNWPVHSPVTSTSSLTTDFLAPPPLRRHAHSRPRSNSTGAVLDRMVEAKEPVADPDSLGSLRARTKSVLSRKVDVLLQTSGSPFLGK</sequence>
<reference evidence="2" key="1">
    <citation type="submission" date="2022-08" db="EMBL/GenBank/DDBJ databases">
        <title>A Global Phylogenomic Analysis of the Shiitake Genus Lentinula.</title>
        <authorList>
            <consortium name="DOE Joint Genome Institute"/>
            <person name="Sierra-Patev S."/>
            <person name="Min B."/>
            <person name="Naranjo-Ortiz M."/>
            <person name="Looney B."/>
            <person name="Konkel Z."/>
            <person name="Slot J.C."/>
            <person name="Sakamoto Y."/>
            <person name="Steenwyk J.L."/>
            <person name="Rokas A."/>
            <person name="Carro J."/>
            <person name="Camarero S."/>
            <person name="Ferreira P."/>
            <person name="Molpeceres G."/>
            <person name="Ruiz-Duenas F.J."/>
            <person name="Serrano A."/>
            <person name="Henrissat B."/>
            <person name="Drula E."/>
            <person name="Hughes K.W."/>
            <person name="Mata J.L."/>
            <person name="Ishikawa N.K."/>
            <person name="Vargas-Isla R."/>
            <person name="Ushijima S."/>
            <person name="Smith C.A."/>
            <person name="Ahrendt S."/>
            <person name="Andreopoulos W."/>
            <person name="He G."/>
            <person name="Labutti K."/>
            <person name="Lipzen A."/>
            <person name="Ng V."/>
            <person name="Riley R."/>
            <person name="Sandor L."/>
            <person name="Barry K."/>
            <person name="Martinez A.T."/>
            <person name="Xiao Y."/>
            <person name="Gibbons J.G."/>
            <person name="Terashima K."/>
            <person name="Grigoriev I.V."/>
            <person name="Hibbett D.S."/>
        </authorList>
    </citation>
    <scope>NUCLEOTIDE SEQUENCE</scope>
    <source>
        <strain evidence="2">JLM2183</strain>
    </source>
</reference>
<evidence type="ECO:0000313" key="3">
    <source>
        <dbReference type="Proteomes" id="UP001150266"/>
    </source>
</evidence>
<dbReference type="Proteomes" id="UP001150266">
    <property type="component" value="Unassembled WGS sequence"/>
</dbReference>
<evidence type="ECO:0000313" key="2">
    <source>
        <dbReference type="EMBL" id="KAJ4468816.1"/>
    </source>
</evidence>
<evidence type="ECO:0000256" key="1">
    <source>
        <dbReference type="SAM" id="MobiDB-lite"/>
    </source>
</evidence>
<feature type="compositionally biased region" description="Low complexity" evidence="1">
    <location>
        <begin position="114"/>
        <end position="130"/>
    </location>
</feature>
<comment type="caution">
    <text evidence="2">The sequence shown here is derived from an EMBL/GenBank/DDBJ whole genome shotgun (WGS) entry which is preliminary data.</text>
</comment>
<proteinExistence type="predicted"/>
<feature type="region of interest" description="Disordered" evidence="1">
    <location>
        <begin position="57"/>
        <end position="167"/>
    </location>
</feature>
<dbReference type="AlphaFoldDB" id="A0A9W8ZXQ4"/>